<dbReference type="AlphaFoldDB" id="V4HEH6"/>
<keyword evidence="4" id="KW-1185">Reference proteome</keyword>
<dbReference type="Pfam" id="PF01207">
    <property type="entry name" value="Dus"/>
    <property type="match status" value="1"/>
</dbReference>
<dbReference type="InterPro" id="IPR035587">
    <property type="entry name" value="DUS-like_FMN-bd"/>
</dbReference>
<dbReference type="PANTHER" id="PTHR11082:SF36">
    <property type="entry name" value="DUS-LIKE FMN-BINDING DOMAIN-CONTAINING PROTEIN"/>
    <property type="match status" value="1"/>
</dbReference>
<evidence type="ECO:0000256" key="1">
    <source>
        <dbReference type="SAM" id="MobiDB-lite"/>
    </source>
</evidence>
<name>V4HEH6_9EURY</name>
<evidence type="ECO:0000313" key="4">
    <source>
        <dbReference type="Proteomes" id="UP000017840"/>
    </source>
</evidence>
<dbReference type="PANTHER" id="PTHR11082">
    <property type="entry name" value="TRNA-DIHYDROURIDINE SYNTHASE"/>
    <property type="match status" value="1"/>
</dbReference>
<protein>
    <submittedName>
        <fullName evidence="3">Dihydropyrimidine dehydrogenase</fullName>
    </submittedName>
</protein>
<reference evidence="3 4" key="1">
    <citation type="journal article" date="2013" name="Genome Announc.">
        <title>Draft Genome Sequence of 'Candidatus Halobonum tyrrellensis' Strain G22, Isolated from the Hypersaline Waters of Lake Tyrrell, Australia.</title>
        <authorList>
            <person name="Ugalde J.A."/>
            <person name="Narasingarao P."/>
            <person name="Kuo S."/>
            <person name="Podell S."/>
            <person name="Allen E.E."/>
        </authorList>
    </citation>
    <scope>NUCLEOTIDE SEQUENCE [LARGE SCALE GENOMIC DNA]</scope>
    <source>
        <strain evidence="3 4">G22</strain>
    </source>
</reference>
<comment type="caution">
    <text evidence="3">The sequence shown here is derived from an EMBL/GenBank/DDBJ whole genome shotgun (WGS) entry which is preliminary data.</text>
</comment>
<dbReference type="PATRIC" id="fig|1324957.4.peg.1190"/>
<accession>V4HEH6</accession>
<feature type="compositionally biased region" description="Gly residues" evidence="1">
    <location>
        <begin position="1"/>
        <end position="10"/>
    </location>
</feature>
<feature type="region of interest" description="Disordered" evidence="1">
    <location>
        <begin position="1"/>
        <end position="24"/>
    </location>
</feature>
<dbReference type="Gene3D" id="3.20.20.70">
    <property type="entry name" value="Aldolase class I"/>
    <property type="match status" value="1"/>
</dbReference>
<dbReference type="EMBL" id="ASGZ01000018">
    <property type="protein sequence ID" value="ESP89105.1"/>
    <property type="molecule type" value="Genomic_DNA"/>
</dbReference>
<proteinExistence type="predicted"/>
<evidence type="ECO:0000259" key="2">
    <source>
        <dbReference type="Pfam" id="PF01207"/>
    </source>
</evidence>
<gene>
    <name evidence="3" type="ORF">K933_05858</name>
</gene>
<organism evidence="3 4">
    <name type="scientific">Candidatus Halobonum tyrrellensis G22</name>
    <dbReference type="NCBI Taxonomy" id="1324957"/>
    <lineage>
        <taxon>Archaea</taxon>
        <taxon>Methanobacteriati</taxon>
        <taxon>Methanobacteriota</taxon>
        <taxon>Stenosarchaea group</taxon>
        <taxon>Halobacteria</taxon>
        <taxon>Halobacteriales</taxon>
        <taxon>Haloferacaceae</taxon>
        <taxon>Candidatus Halobonum</taxon>
    </lineage>
</organism>
<dbReference type="eggNOG" id="arCOG00605">
    <property type="taxonomic scope" value="Archaea"/>
</dbReference>
<dbReference type="STRING" id="1324957.K933_05858"/>
<evidence type="ECO:0000313" key="3">
    <source>
        <dbReference type="EMBL" id="ESP89105.1"/>
    </source>
</evidence>
<dbReference type="InterPro" id="IPR013785">
    <property type="entry name" value="Aldolase_TIM"/>
</dbReference>
<sequence>MRRGAGGGTVSGSDDREAPFDPPLALASLSGASDAEWALAGAEHAGAAFLGGVALDGPTRAAALAMTDREREEFLPPDPRRWLDRQLSALSDADLRAGVNLRSASLGPLREAAAVCADRGAMVEVNAHCRQAEMCEAGCGEALLSDTERLADSVAAVAGTGATTSVKLRAEVEGVDLPAVARAAVDAGAAIVHVDAMDSESVVADVREAVPGAFLVANNGVRGRETVAEYASYGADAVSVGRPSDDPRVLGRVAAAVEAELAADGGGGRNAEDAEPGARP</sequence>
<dbReference type="Proteomes" id="UP000017840">
    <property type="component" value="Unassembled WGS sequence"/>
</dbReference>
<dbReference type="SUPFAM" id="SSF51395">
    <property type="entry name" value="FMN-linked oxidoreductases"/>
    <property type="match status" value="1"/>
</dbReference>
<feature type="domain" description="DUS-like FMN-binding" evidence="2">
    <location>
        <begin position="101"/>
        <end position="254"/>
    </location>
</feature>